<evidence type="ECO:0000256" key="7">
    <source>
        <dbReference type="ARBA" id="ARBA00023004"/>
    </source>
</evidence>
<proteinExistence type="inferred from homology"/>
<comment type="function">
    <text evidence="10">Catalyzes the first step of diphthamide biosynthesis, i.e. the transfer of the 3-amino-3-carboxypropyl group from S-adenosyl-L-methionine (SAM) to the C2 position of the imidazole ring of the target histidine residue in translation elongation factor 2 (EF-2).</text>
</comment>
<protein>
    <recommendedName>
        <fullName evidence="3 10">2-(3-amino-3-carboxypropyl)histidine synthase</fullName>
        <ecNumber evidence="3 10">2.5.1.108</ecNumber>
    </recommendedName>
</protein>
<dbReference type="EC" id="2.5.1.108" evidence="3 10"/>
<dbReference type="NCBIfam" id="TIGR00322">
    <property type="entry name" value="diphth2_R"/>
    <property type="match status" value="1"/>
</dbReference>
<keyword evidence="10" id="KW-0004">4Fe-4S</keyword>
<dbReference type="UniPathway" id="UPA00559"/>
<dbReference type="Gene3D" id="3.40.50.11840">
    <property type="entry name" value="Diphthamide synthesis DPH1/DPH2 domain 1"/>
    <property type="match status" value="1"/>
</dbReference>
<name>A0A8J8B5V9_9EURY</name>
<evidence type="ECO:0000313" key="11">
    <source>
        <dbReference type="EMBL" id="MBR1369459.1"/>
    </source>
</evidence>
<accession>A0A8J8B5V9</accession>
<dbReference type="SFLD" id="SFLDS00032">
    <property type="entry name" value="Radical_SAM_3-amino-3-carboxyp"/>
    <property type="match status" value="1"/>
</dbReference>
<dbReference type="InterPro" id="IPR042264">
    <property type="entry name" value="DPH1/DPH2_2"/>
</dbReference>
<comment type="cofactor">
    <cofactor evidence="1 10">
        <name>[4Fe-4S] cluster</name>
        <dbReference type="ChEBI" id="CHEBI:49883"/>
    </cofactor>
</comment>
<dbReference type="RefSeq" id="WP_211531165.1">
    <property type="nucleotide sequence ID" value="NZ_JWHL01000013.1"/>
</dbReference>
<dbReference type="Gene3D" id="3.40.50.11860">
    <property type="entry name" value="Diphthamide synthesis DPH1/DPH2 domain 3"/>
    <property type="match status" value="1"/>
</dbReference>
<keyword evidence="5 10" id="KW-0949">S-adenosyl-L-methionine</keyword>
<evidence type="ECO:0000256" key="10">
    <source>
        <dbReference type="PIRNR" id="PIRNR004967"/>
    </source>
</evidence>
<dbReference type="InterPro" id="IPR022428">
    <property type="entry name" value="Dph2_arc"/>
</dbReference>
<dbReference type="GO" id="GO:0090560">
    <property type="term" value="F:2-(3-amino-3-carboxypropyl)histidine synthase activity"/>
    <property type="evidence" value="ECO:0007669"/>
    <property type="project" value="UniProtKB-UniRule"/>
</dbReference>
<dbReference type="GO" id="GO:0017183">
    <property type="term" value="P:protein histidyl modification to diphthamide"/>
    <property type="evidence" value="ECO:0007669"/>
    <property type="project" value="UniProtKB-UniRule"/>
</dbReference>
<keyword evidence="8 10" id="KW-0411">Iron-sulfur</keyword>
<keyword evidence="4 10" id="KW-0808">Transferase</keyword>
<dbReference type="PIRSF" id="PIRSF004967">
    <property type="entry name" value="DPH1"/>
    <property type="match status" value="1"/>
</dbReference>
<comment type="catalytic activity">
    <reaction evidence="9 10">
        <text>L-histidyl-[translation elongation factor 2] + S-adenosyl-L-methionine = 2-[(3S)-amino-3-carboxypropyl]-L-histidyl-[translation elongation factor 2] + S-methyl-5'-thioadenosine + H(+)</text>
        <dbReference type="Rhea" id="RHEA:36783"/>
        <dbReference type="Rhea" id="RHEA-COMP:9748"/>
        <dbReference type="Rhea" id="RHEA-COMP:9749"/>
        <dbReference type="ChEBI" id="CHEBI:15378"/>
        <dbReference type="ChEBI" id="CHEBI:17509"/>
        <dbReference type="ChEBI" id="CHEBI:29979"/>
        <dbReference type="ChEBI" id="CHEBI:59789"/>
        <dbReference type="ChEBI" id="CHEBI:73995"/>
        <dbReference type="EC" id="2.5.1.108"/>
    </reaction>
</comment>
<evidence type="ECO:0000256" key="5">
    <source>
        <dbReference type="ARBA" id="ARBA00022691"/>
    </source>
</evidence>
<dbReference type="PANTHER" id="PTHR10762:SF1">
    <property type="entry name" value="2-(3-AMINO-3-CARBOXYPROPYL)HISTIDINE SYNTHASE SUBUNIT 1"/>
    <property type="match status" value="1"/>
</dbReference>
<evidence type="ECO:0000256" key="4">
    <source>
        <dbReference type="ARBA" id="ARBA00022679"/>
    </source>
</evidence>
<dbReference type="EMBL" id="JWHL01000013">
    <property type="protein sequence ID" value="MBR1369459.1"/>
    <property type="molecule type" value="Genomic_DNA"/>
</dbReference>
<comment type="similarity">
    <text evidence="10">Belongs to the DPH1/DPH2 family.</text>
</comment>
<organism evidence="11 12">
    <name type="scientific">Methanocalculus chunghsingensis</name>
    <dbReference type="NCBI Taxonomy" id="156457"/>
    <lineage>
        <taxon>Archaea</taxon>
        <taxon>Methanobacteriati</taxon>
        <taxon>Methanobacteriota</taxon>
        <taxon>Stenosarchaea group</taxon>
        <taxon>Methanomicrobia</taxon>
        <taxon>Methanomicrobiales</taxon>
        <taxon>Methanocalculaceae</taxon>
        <taxon>Methanocalculus</taxon>
    </lineage>
</organism>
<keyword evidence="6 10" id="KW-0479">Metal-binding</keyword>
<dbReference type="Proteomes" id="UP000730161">
    <property type="component" value="Unassembled WGS sequence"/>
</dbReference>
<keyword evidence="7 10" id="KW-0408">Iron</keyword>
<dbReference type="NCBIfam" id="TIGR03682">
    <property type="entry name" value="arCOG04112"/>
    <property type="match status" value="1"/>
</dbReference>
<dbReference type="PANTHER" id="PTHR10762">
    <property type="entry name" value="DIPHTHAMIDE BIOSYNTHESIS PROTEIN"/>
    <property type="match status" value="1"/>
</dbReference>
<dbReference type="InterPro" id="IPR042263">
    <property type="entry name" value="DPH1/DPH2_1"/>
</dbReference>
<sequence>MSLIPTSEIIRKAKMRGAQRIALQAPEGLKRRLPDLAEELRREGFSVLISGDPCYGACDTAVDALEWADLLIHLGHTPLGDDPRILFEPVCMETEIPPLDRLISLLKGPAIGLISTVQHAPSLPRLADELRKHGFHPVIAAPSPRTPLPGQVLGCTYAAAREAGADELVYFGTGLFHPIGSAIATGRRVITLDPFTGDAGVVETERLLRRRFAVIEKARSADRFGIIVSQKSGQERMRLAEALAALHPRAGIVLLREVSGDQLINLGFPCYVNTACPRLALDDQIRFPVPVLSPPEFEILCGRRKWDDYVIDEIVA</sequence>
<dbReference type="GO" id="GO:0051539">
    <property type="term" value="F:4 iron, 4 sulfur cluster binding"/>
    <property type="evidence" value="ECO:0007669"/>
    <property type="project" value="UniProtKB-UniRule"/>
</dbReference>
<evidence type="ECO:0000256" key="6">
    <source>
        <dbReference type="ARBA" id="ARBA00022723"/>
    </source>
</evidence>
<reference evidence="11" key="1">
    <citation type="submission" date="2014-12" db="EMBL/GenBank/DDBJ databases">
        <authorList>
            <person name="Huang H.-H."/>
            <person name="Chen S.-C."/>
            <person name="Lai M.-C."/>
        </authorList>
    </citation>
    <scope>NUCLEOTIDE SEQUENCE</scope>
    <source>
        <strain evidence="11">K1F9705b</strain>
    </source>
</reference>
<dbReference type="GO" id="GO:0046872">
    <property type="term" value="F:metal ion binding"/>
    <property type="evidence" value="ECO:0007669"/>
    <property type="project" value="UniProtKB-KW"/>
</dbReference>
<evidence type="ECO:0000313" key="12">
    <source>
        <dbReference type="Proteomes" id="UP000730161"/>
    </source>
</evidence>
<evidence type="ECO:0000256" key="9">
    <source>
        <dbReference type="ARBA" id="ARBA00048403"/>
    </source>
</evidence>
<dbReference type="Gene3D" id="3.40.50.11850">
    <property type="entry name" value="Diphthamide synthesis DPH1/DPH2 domain 2"/>
    <property type="match status" value="1"/>
</dbReference>
<dbReference type="InterPro" id="IPR042265">
    <property type="entry name" value="DPH1/DPH2_3"/>
</dbReference>
<gene>
    <name evidence="11" type="ORF">RJ53_08105</name>
</gene>
<comment type="pathway">
    <text evidence="2 10">Protein modification; peptidyl-diphthamide biosynthesis.</text>
</comment>
<dbReference type="OrthoDB" id="314at2157"/>
<evidence type="ECO:0000256" key="1">
    <source>
        <dbReference type="ARBA" id="ARBA00001966"/>
    </source>
</evidence>
<comment type="caution">
    <text evidence="11">The sequence shown here is derived from an EMBL/GenBank/DDBJ whole genome shotgun (WGS) entry which is preliminary data.</text>
</comment>
<dbReference type="InterPro" id="IPR016435">
    <property type="entry name" value="DPH1/DPH2"/>
</dbReference>
<dbReference type="Pfam" id="PF01866">
    <property type="entry name" value="Diphthamide_syn"/>
    <property type="match status" value="1"/>
</dbReference>
<evidence type="ECO:0000256" key="3">
    <source>
        <dbReference type="ARBA" id="ARBA00012221"/>
    </source>
</evidence>
<evidence type="ECO:0000256" key="8">
    <source>
        <dbReference type="ARBA" id="ARBA00023014"/>
    </source>
</evidence>
<keyword evidence="12" id="KW-1185">Reference proteome</keyword>
<evidence type="ECO:0000256" key="2">
    <source>
        <dbReference type="ARBA" id="ARBA00005156"/>
    </source>
</evidence>
<dbReference type="InterPro" id="IPR035435">
    <property type="entry name" value="DPH1/DPH2_euk_archaea"/>
</dbReference>
<dbReference type="AlphaFoldDB" id="A0A8J8B5V9"/>